<sequence length="164" mass="17864">MGRSEGDKIERKYLAHFIDAGFGKTMNFVRLGKDLEEYNIELNPDIETKKNILGESTNQVKGYEPQATLDTYYAYEGDALYNQLLIIVNSRATGSQCVTKVCDVILDTDGTIVSAYQEDAIVVPTSLGGGTEGVNIPFEVHYNGNRTDVTAKATITGGKLTIAS</sequence>
<organism evidence="1">
    <name type="scientific">Siphoviridae sp. ctLNL10</name>
    <dbReference type="NCBI Taxonomy" id="2825453"/>
    <lineage>
        <taxon>Viruses</taxon>
        <taxon>Duplodnaviria</taxon>
        <taxon>Heunggongvirae</taxon>
        <taxon>Uroviricota</taxon>
        <taxon>Caudoviricetes</taxon>
    </lineage>
</organism>
<protein>
    <submittedName>
        <fullName evidence="1">Uncharacterized protein</fullName>
    </submittedName>
</protein>
<accession>A0A8S5Q589</accession>
<evidence type="ECO:0000313" key="1">
    <source>
        <dbReference type="EMBL" id="DAE13837.1"/>
    </source>
</evidence>
<dbReference type="EMBL" id="BK015570">
    <property type="protein sequence ID" value="DAE13837.1"/>
    <property type="molecule type" value="Genomic_DNA"/>
</dbReference>
<proteinExistence type="predicted"/>
<name>A0A8S5Q589_9CAUD</name>
<reference evidence="1" key="1">
    <citation type="journal article" date="2021" name="Proc. Natl. Acad. Sci. U.S.A.">
        <title>A Catalog of Tens of Thousands of Viruses from Human Metagenomes Reveals Hidden Associations with Chronic Diseases.</title>
        <authorList>
            <person name="Tisza M.J."/>
            <person name="Buck C.B."/>
        </authorList>
    </citation>
    <scope>NUCLEOTIDE SEQUENCE</scope>
    <source>
        <strain evidence="1">CtLNL10</strain>
    </source>
</reference>